<dbReference type="EMBL" id="CM000883">
    <property type="protein sequence ID" value="KQJ92237.1"/>
    <property type="molecule type" value="Genomic_DNA"/>
</dbReference>
<dbReference type="GeneID" id="100831171"/>
<name>I1IUB4_BRADI</name>
<dbReference type="RefSeq" id="XP_003577040.1">
    <property type="nucleotide sequence ID" value="XM_003576992.4"/>
</dbReference>
<dbReference type="SUPFAM" id="SSF81383">
    <property type="entry name" value="F-box domain"/>
    <property type="match status" value="1"/>
</dbReference>
<dbReference type="Gramene" id="KQJ92237">
    <property type="protein sequence ID" value="KQJ92237"/>
    <property type="gene ID" value="BRADI_4g42430v3"/>
</dbReference>
<evidence type="ECO:0000313" key="3">
    <source>
        <dbReference type="EMBL" id="KQJ92237.1"/>
    </source>
</evidence>
<dbReference type="InterPro" id="IPR055357">
    <property type="entry name" value="LRR_At1g61320_AtMIF1"/>
</dbReference>
<reference evidence="3 4" key="1">
    <citation type="journal article" date="2010" name="Nature">
        <title>Genome sequencing and analysis of the model grass Brachypodium distachyon.</title>
        <authorList>
            <consortium name="International Brachypodium Initiative"/>
        </authorList>
    </citation>
    <scope>NUCLEOTIDE SEQUENCE [LARGE SCALE GENOMIC DNA]</scope>
    <source>
        <strain evidence="3">Bd21</strain>
        <strain evidence="4">cv. Bd21</strain>
    </source>
</reference>
<dbReference type="OMA" id="NRCYDEG"/>
<keyword evidence="5" id="KW-1185">Reference proteome</keyword>
<dbReference type="InterPro" id="IPR036047">
    <property type="entry name" value="F-box-like_dom_sf"/>
</dbReference>
<dbReference type="Proteomes" id="UP000008810">
    <property type="component" value="Chromosome 4"/>
</dbReference>
<organism evidence="4">
    <name type="scientific">Brachypodium distachyon</name>
    <name type="common">Purple false brome</name>
    <name type="synonym">Trachynia distachya</name>
    <dbReference type="NCBI Taxonomy" id="15368"/>
    <lineage>
        <taxon>Eukaryota</taxon>
        <taxon>Viridiplantae</taxon>
        <taxon>Streptophyta</taxon>
        <taxon>Embryophyta</taxon>
        <taxon>Tracheophyta</taxon>
        <taxon>Spermatophyta</taxon>
        <taxon>Magnoliopsida</taxon>
        <taxon>Liliopsida</taxon>
        <taxon>Poales</taxon>
        <taxon>Poaceae</taxon>
        <taxon>BOP clade</taxon>
        <taxon>Pooideae</taxon>
        <taxon>Stipodae</taxon>
        <taxon>Brachypodieae</taxon>
        <taxon>Brachypodium</taxon>
    </lineage>
</organism>
<dbReference type="HOGENOM" id="CLU_010721_4_2_1"/>
<dbReference type="eggNOG" id="ENOG502RYMX">
    <property type="taxonomic scope" value="Eukaryota"/>
</dbReference>
<dbReference type="KEGG" id="bdi:100831171"/>
<evidence type="ECO:0000259" key="2">
    <source>
        <dbReference type="Pfam" id="PF23622"/>
    </source>
</evidence>
<dbReference type="InterPro" id="IPR032675">
    <property type="entry name" value="LRR_dom_sf"/>
</dbReference>
<accession>I1IUB4</accession>
<gene>
    <name evidence="4" type="primary">LOC100831171</name>
    <name evidence="3" type="ORF">BRADI_4g42430v3</name>
</gene>
<sequence length="516" mass="58375">MGMFALNRLMSLQRDRQRRRLQIRARCGLNTSRGRRKGSPCQQGGDGKSQAAKIMRSSIPDLPEEILFLIHCLMPMRDAARAACASRAFLHSWRFHPNLIFNEDTIGLKINGRGENFHHKVGRILRKHSGIGVKTFNLDYSNMCGFDGSRYFDSWLQIALKPGIEKLTLWLPTTKRIYNFPCSLLSDGVRNSLQYLQLHNVALHPTVELGSLRSLTSLHLNDVRITWDELECLLCNSLALEQLVLECCEEIICLKIPCSLQRFSSLRVIGCYRLRVIESKAPNLSSLNLAGHRLNFSHVETLQVKKLAMDRSNFIGDARGKLPSSMPKLETLVIISQSEVVDAPTLPTKFLYLKHLTIKLLLTHVSRPYDCYSLVSFLDASPSLETLVLAVSQRHMLYQSVFEDSQLRQIPARHHGCLRSVKICGFSSAKCLVELASYILNNAVSLECLTLDTMFGYRCGEGKQKNCHILEAALFKEAHRALLAVRTYIENKVPSTDKLTVREPCRQCHASAMFMS</sequence>
<proteinExistence type="predicted"/>
<dbReference type="PANTHER" id="PTHR34145:SF23">
    <property type="entry name" value="OS04G0479800 PROTEIN"/>
    <property type="match status" value="1"/>
</dbReference>
<reference evidence="4" key="3">
    <citation type="submission" date="2018-08" db="UniProtKB">
        <authorList>
            <consortium name="EnsemblPlants"/>
        </authorList>
    </citation>
    <scope>IDENTIFICATION</scope>
    <source>
        <strain evidence="4">cv. Bd21</strain>
    </source>
</reference>
<dbReference type="ExpressionAtlas" id="I1IUB4">
    <property type="expression patterns" value="baseline"/>
</dbReference>
<protein>
    <recommendedName>
        <fullName evidence="2">At1g61320/AtMIF1 LRR domain-containing protein</fullName>
    </recommendedName>
</protein>
<feature type="domain" description="At1g61320/AtMIF1 LRR" evidence="2">
    <location>
        <begin position="124"/>
        <end position="505"/>
    </location>
</feature>
<feature type="region of interest" description="Disordered" evidence="1">
    <location>
        <begin position="29"/>
        <end position="49"/>
    </location>
</feature>
<dbReference type="InterPro" id="IPR053772">
    <property type="entry name" value="At1g61320/At1g61330-like"/>
</dbReference>
<evidence type="ECO:0000313" key="5">
    <source>
        <dbReference type="Proteomes" id="UP000008810"/>
    </source>
</evidence>
<dbReference type="SUPFAM" id="SSF52058">
    <property type="entry name" value="L domain-like"/>
    <property type="match status" value="1"/>
</dbReference>
<dbReference type="STRING" id="15368.I1IUB4"/>
<dbReference type="AlphaFoldDB" id="I1IUB4"/>
<dbReference type="Pfam" id="PF23622">
    <property type="entry name" value="LRR_At1g61320_AtMIF1"/>
    <property type="match status" value="1"/>
</dbReference>
<dbReference type="PANTHER" id="PTHR34145">
    <property type="entry name" value="OS02G0105600 PROTEIN"/>
    <property type="match status" value="1"/>
</dbReference>
<evidence type="ECO:0000313" key="4">
    <source>
        <dbReference type="EnsemblPlants" id="KQJ92237"/>
    </source>
</evidence>
<dbReference type="EnsemblPlants" id="KQJ92237">
    <property type="protein sequence ID" value="KQJ92237"/>
    <property type="gene ID" value="BRADI_4g42430v3"/>
</dbReference>
<dbReference type="Gene3D" id="3.80.10.10">
    <property type="entry name" value="Ribonuclease Inhibitor"/>
    <property type="match status" value="1"/>
</dbReference>
<dbReference type="OrthoDB" id="673865at2759"/>
<reference evidence="3" key="2">
    <citation type="submission" date="2017-06" db="EMBL/GenBank/DDBJ databases">
        <title>WGS assembly of Brachypodium distachyon.</title>
        <authorList>
            <consortium name="The International Brachypodium Initiative"/>
            <person name="Lucas S."/>
            <person name="Harmon-Smith M."/>
            <person name="Lail K."/>
            <person name="Tice H."/>
            <person name="Grimwood J."/>
            <person name="Bruce D."/>
            <person name="Barry K."/>
            <person name="Shu S."/>
            <person name="Lindquist E."/>
            <person name="Wang M."/>
            <person name="Pitluck S."/>
            <person name="Vogel J.P."/>
            <person name="Garvin D.F."/>
            <person name="Mockler T.C."/>
            <person name="Schmutz J."/>
            <person name="Rokhsar D."/>
            <person name="Bevan M.W."/>
        </authorList>
    </citation>
    <scope>NUCLEOTIDE SEQUENCE</scope>
    <source>
        <strain evidence="3">Bd21</strain>
    </source>
</reference>
<evidence type="ECO:0000256" key="1">
    <source>
        <dbReference type="SAM" id="MobiDB-lite"/>
    </source>
</evidence>